<keyword evidence="3" id="KW-1185">Reference proteome</keyword>
<protein>
    <recommendedName>
        <fullName evidence="1">HNH nuclease domain-containing protein</fullName>
    </recommendedName>
</protein>
<evidence type="ECO:0000259" key="1">
    <source>
        <dbReference type="Pfam" id="PF13391"/>
    </source>
</evidence>
<dbReference type="Pfam" id="PF13391">
    <property type="entry name" value="HNH_2"/>
    <property type="match status" value="1"/>
</dbReference>
<accession>A0A0A0C1B4</accession>
<dbReference type="CDD" id="cd20335">
    <property type="entry name" value="BRcat_RBR"/>
    <property type="match status" value="1"/>
</dbReference>
<feature type="domain" description="HNH nuclease" evidence="1">
    <location>
        <begin position="217"/>
        <end position="266"/>
    </location>
</feature>
<dbReference type="Proteomes" id="UP000054314">
    <property type="component" value="Unassembled WGS sequence"/>
</dbReference>
<evidence type="ECO:0000313" key="2">
    <source>
        <dbReference type="EMBL" id="KGM14438.1"/>
    </source>
</evidence>
<dbReference type="OrthoDB" id="4464809at2"/>
<proteinExistence type="predicted"/>
<sequence length="325" mass="36781">MVESLSRAVWSCHSHVASPEDLLYGDRLGHRYEYDSHVINHAQVSVGDLLVIRDAHLVYGYGVVESIDRRPGIKTMRRCPTPTCRSADIVARKRLSPTYRCNDCKNTFAVPVPEEKDVLLYSATYQNWWFEFPSTVPVRVLSDLYAGGDRQNAIRRLVPDQATRLLGTLGGVEAFLHLELLGGKTAAPGGHVERLVRQRVGQQQFRERLIDRYGATCAVTGTQPEAVLDAAHLLPFADRPVHDEDGGLLLRADLHRMFDRLLLTIDPATWTSRVAPAVLRKHERLSAFDRQPVAVADRVRPRRSLIEAHHLAARRRWRDLEPTVR</sequence>
<dbReference type="AlphaFoldDB" id="A0A0A0C1B4"/>
<dbReference type="EMBL" id="AXCZ01000003">
    <property type="protein sequence ID" value="KGM14438.1"/>
    <property type="molecule type" value="Genomic_DNA"/>
</dbReference>
<gene>
    <name evidence="2" type="ORF">N869_11140</name>
</gene>
<dbReference type="RefSeq" id="WP_052104811.1">
    <property type="nucleotide sequence ID" value="NZ_AXCZ01000003.1"/>
</dbReference>
<evidence type="ECO:0000313" key="3">
    <source>
        <dbReference type="Proteomes" id="UP000054314"/>
    </source>
</evidence>
<dbReference type="InterPro" id="IPR003615">
    <property type="entry name" value="HNH_nuc"/>
</dbReference>
<name>A0A0A0C1B4_9CELL</name>
<organism evidence="2 3">
    <name type="scientific">Cellulomonas bogoriensis 69B4 = DSM 16987</name>
    <dbReference type="NCBI Taxonomy" id="1386082"/>
    <lineage>
        <taxon>Bacteria</taxon>
        <taxon>Bacillati</taxon>
        <taxon>Actinomycetota</taxon>
        <taxon>Actinomycetes</taxon>
        <taxon>Micrococcales</taxon>
        <taxon>Cellulomonadaceae</taxon>
        <taxon>Cellulomonas</taxon>
    </lineage>
</organism>
<comment type="caution">
    <text evidence="2">The sequence shown here is derived from an EMBL/GenBank/DDBJ whole genome shotgun (WGS) entry which is preliminary data.</text>
</comment>
<reference evidence="2 3" key="1">
    <citation type="submission" date="2013-08" db="EMBL/GenBank/DDBJ databases">
        <title>Genome sequencing of Cellulomonas bogoriensis 69B4.</title>
        <authorList>
            <person name="Chen F."/>
            <person name="Li Y."/>
            <person name="Wang G."/>
        </authorList>
    </citation>
    <scope>NUCLEOTIDE SEQUENCE [LARGE SCALE GENOMIC DNA]</scope>
    <source>
        <strain evidence="2 3">69B4</strain>
    </source>
</reference>